<sequence length="191" mass="22105">MKKLFIIFTIFLLSMAAAFAQPADPEIPEGTQELFDGFEKGNYWIWAGFDWDQYGSHKISTGANISRDWASEGKHSLEMTMEVMDKDSSKSAIWFYDGTNDISGARYLVMDFYNPENYVYNINVVIQATDGWNWWSLEHYNLYPGVHTFVFDLSAHPERLNDVRRISISNDSGAVLMKESHFYVDNIRIIK</sequence>
<organism evidence="2 3">
    <name type="scientific">Treponema bryantii</name>
    <dbReference type="NCBI Taxonomy" id="163"/>
    <lineage>
        <taxon>Bacteria</taxon>
        <taxon>Pseudomonadati</taxon>
        <taxon>Spirochaetota</taxon>
        <taxon>Spirochaetia</taxon>
        <taxon>Spirochaetales</taxon>
        <taxon>Treponemataceae</taxon>
        <taxon>Treponema</taxon>
    </lineage>
</organism>
<dbReference type="Proteomes" id="UP000182737">
    <property type="component" value="Unassembled WGS sequence"/>
</dbReference>
<feature type="signal peptide" evidence="1">
    <location>
        <begin position="1"/>
        <end position="20"/>
    </location>
</feature>
<keyword evidence="3" id="KW-1185">Reference proteome</keyword>
<evidence type="ECO:0000256" key="1">
    <source>
        <dbReference type="SAM" id="SignalP"/>
    </source>
</evidence>
<protein>
    <submittedName>
        <fullName evidence="2">Uncharacterized protein</fullName>
    </submittedName>
</protein>
<keyword evidence="1" id="KW-0732">Signal</keyword>
<dbReference type="OrthoDB" id="359956at2"/>
<name>A0A1I3JHF5_9SPIR</name>
<evidence type="ECO:0000313" key="3">
    <source>
        <dbReference type="Proteomes" id="UP000182737"/>
    </source>
</evidence>
<accession>A0A1I3JHF5</accession>
<dbReference type="AlphaFoldDB" id="A0A1I3JHF5"/>
<evidence type="ECO:0000313" key="2">
    <source>
        <dbReference type="EMBL" id="SFI59677.1"/>
    </source>
</evidence>
<dbReference type="RefSeq" id="WP_074930895.1">
    <property type="nucleotide sequence ID" value="NZ_FORI01000003.1"/>
</dbReference>
<proteinExistence type="predicted"/>
<dbReference type="EMBL" id="FORI01000003">
    <property type="protein sequence ID" value="SFI59677.1"/>
    <property type="molecule type" value="Genomic_DNA"/>
</dbReference>
<feature type="chain" id="PRO_5010361233" evidence="1">
    <location>
        <begin position="21"/>
        <end position="191"/>
    </location>
</feature>
<reference evidence="3" key="1">
    <citation type="submission" date="2016-10" db="EMBL/GenBank/DDBJ databases">
        <authorList>
            <person name="Varghese N."/>
            <person name="Submissions S."/>
        </authorList>
    </citation>
    <scope>NUCLEOTIDE SEQUENCE [LARGE SCALE GENOMIC DNA]</scope>
    <source>
        <strain evidence="3">XBD1002</strain>
    </source>
</reference>
<dbReference type="Gene3D" id="2.60.120.260">
    <property type="entry name" value="Galactose-binding domain-like"/>
    <property type="match status" value="1"/>
</dbReference>
<gene>
    <name evidence="2" type="ORF">SAMN04487775_10339</name>
</gene>